<sequence>MSKVRCKFCKFEHQRRCMEKKNTTIAVNKKRVCNSYVIDEKKVMGWAEKRQNSSKPEVMLRPDWLWDRKARRKERDKASKEAIAQYKTTIEDPTVAVPKVIGSKHPVTGDLNRFLETNKRGGDRG</sequence>
<protein>
    <submittedName>
        <fullName evidence="1">Uncharacterized protein</fullName>
    </submittedName>
</protein>
<dbReference type="AlphaFoldDB" id="A0A0F9R0U1"/>
<organism evidence="1">
    <name type="scientific">marine sediment metagenome</name>
    <dbReference type="NCBI Taxonomy" id="412755"/>
    <lineage>
        <taxon>unclassified sequences</taxon>
        <taxon>metagenomes</taxon>
        <taxon>ecological metagenomes</taxon>
    </lineage>
</organism>
<dbReference type="EMBL" id="LAZR01004171">
    <property type="protein sequence ID" value="KKN11118.1"/>
    <property type="molecule type" value="Genomic_DNA"/>
</dbReference>
<gene>
    <name evidence="1" type="ORF">LCGC14_1029650</name>
</gene>
<proteinExistence type="predicted"/>
<reference evidence="1" key="1">
    <citation type="journal article" date="2015" name="Nature">
        <title>Complex archaea that bridge the gap between prokaryotes and eukaryotes.</title>
        <authorList>
            <person name="Spang A."/>
            <person name="Saw J.H."/>
            <person name="Jorgensen S.L."/>
            <person name="Zaremba-Niedzwiedzka K."/>
            <person name="Martijn J."/>
            <person name="Lind A.E."/>
            <person name="van Eijk R."/>
            <person name="Schleper C."/>
            <person name="Guy L."/>
            <person name="Ettema T.J."/>
        </authorList>
    </citation>
    <scope>NUCLEOTIDE SEQUENCE</scope>
</reference>
<evidence type="ECO:0000313" key="1">
    <source>
        <dbReference type="EMBL" id="KKN11118.1"/>
    </source>
</evidence>
<accession>A0A0F9R0U1</accession>
<name>A0A0F9R0U1_9ZZZZ</name>
<comment type="caution">
    <text evidence="1">The sequence shown here is derived from an EMBL/GenBank/DDBJ whole genome shotgun (WGS) entry which is preliminary data.</text>
</comment>